<keyword evidence="1" id="KW-0812">Transmembrane</keyword>
<proteinExistence type="predicted"/>
<sequence length="236" mass="26620">MSKQKMTLVMTNVFYRLGQAILITVGWVVGFEVVVSLMGLGFNHNLESFLVTLQAIPSTLAVFINLILFAYFIVTPYVDFKWAIQNGISRKTMWRGRALALFLATLVIFILDELLSLANQPAMSPRTLLVNFLILLTVVVTCQAIGNGFGLLSRTWKWIVGIGLPVMFIILCVMLGRLMLTLNNQITALVENKQFVTAMAIVFNNPVIPYVLWLVYFAIVLGLTKLFNDRLQLRRD</sequence>
<dbReference type="AlphaFoldDB" id="A0A0R1W9L6"/>
<name>A0A0R1W9L6_9LACO</name>
<evidence type="ECO:0000313" key="2">
    <source>
        <dbReference type="EMBL" id="KRM14370.1"/>
    </source>
</evidence>
<dbReference type="PATRIC" id="fig|1423779.3.peg.1289"/>
<feature type="transmembrane region" description="Helical" evidence="1">
    <location>
        <begin position="158"/>
        <end position="180"/>
    </location>
</feature>
<evidence type="ECO:0000256" key="1">
    <source>
        <dbReference type="SAM" id="Phobius"/>
    </source>
</evidence>
<feature type="transmembrane region" description="Helical" evidence="1">
    <location>
        <begin position="20"/>
        <end position="40"/>
    </location>
</feature>
<reference evidence="2 3" key="1">
    <citation type="journal article" date="2015" name="Genome Announc.">
        <title>Expanding the biotechnology potential of lactobacilli through comparative genomics of 213 strains and associated genera.</title>
        <authorList>
            <person name="Sun Z."/>
            <person name="Harris H.M."/>
            <person name="McCann A."/>
            <person name="Guo C."/>
            <person name="Argimon S."/>
            <person name="Zhang W."/>
            <person name="Yang X."/>
            <person name="Jeffery I.B."/>
            <person name="Cooney J.C."/>
            <person name="Kagawa T.F."/>
            <person name="Liu W."/>
            <person name="Song Y."/>
            <person name="Salvetti E."/>
            <person name="Wrobel A."/>
            <person name="Rasinkangas P."/>
            <person name="Parkhill J."/>
            <person name="Rea M.C."/>
            <person name="O'Sullivan O."/>
            <person name="Ritari J."/>
            <person name="Douillard F.P."/>
            <person name="Paul Ross R."/>
            <person name="Yang R."/>
            <person name="Briner A.E."/>
            <person name="Felis G.E."/>
            <person name="de Vos W.M."/>
            <person name="Barrangou R."/>
            <person name="Klaenhammer T.R."/>
            <person name="Caufield P.W."/>
            <person name="Cui Y."/>
            <person name="Zhang H."/>
            <person name="O'Toole P.W."/>
        </authorList>
    </citation>
    <scope>NUCLEOTIDE SEQUENCE [LARGE SCALE GENOMIC DNA]</scope>
    <source>
        <strain evidence="2 3">DSM 4864</strain>
    </source>
</reference>
<protein>
    <submittedName>
        <fullName evidence="2">Membrane protein</fullName>
    </submittedName>
</protein>
<feature type="transmembrane region" description="Helical" evidence="1">
    <location>
        <begin position="60"/>
        <end position="78"/>
    </location>
</feature>
<dbReference type="Proteomes" id="UP000050973">
    <property type="component" value="Unassembled WGS sequence"/>
</dbReference>
<accession>A0A0R1W9L6</accession>
<feature type="transmembrane region" description="Helical" evidence="1">
    <location>
        <begin position="207"/>
        <end position="227"/>
    </location>
</feature>
<keyword evidence="1" id="KW-0472">Membrane</keyword>
<dbReference type="EMBL" id="AZGE01000031">
    <property type="protein sequence ID" value="KRM14370.1"/>
    <property type="molecule type" value="Genomic_DNA"/>
</dbReference>
<comment type="caution">
    <text evidence="2">The sequence shown here is derived from an EMBL/GenBank/DDBJ whole genome shotgun (WGS) entry which is preliminary data.</text>
</comment>
<dbReference type="RefSeq" id="WP_003713578.1">
    <property type="nucleotide sequence ID" value="NZ_AZGE01000031.1"/>
</dbReference>
<feature type="transmembrane region" description="Helical" evidence="1">
    <location>
        <begin position="98"/>
        <end position="116"/>
    </location>
</feature>
<feature type="transmembrane region" description="Helical" evidence="1">
    <location>
        <begin position="128"/>
        <end position="146"/>
    </location>
</feature>
<organism evidence="2 3">
    <name type="scientific">Limosilactobacillus oris DSM 4864</name>
    <dbReference type="NCBI Taxonomy" id="1423779"/>
    <lineage>
        <taxon>Bacteria</taxon>
        <taxon>Bacillati</taxon>
        <taxon>Bacillota</taxon>
        <taxon>Bacilli</taxon>
        <taxon>Lactobacillales</taxon>
        <taxon>Lactobacillaceae</taxon>
        <taxon>Limosilactobacillus</taxon>
    </lineage>
</organism>
<evidence type="ECO:0000313" key="3">
    <source>
        <dbReference type="Proteomes" id="UP000050973"/>
    </source>
</evidence>
<gene>
    <name evidence="2" type="ORF">FC49_GL001254</name>
</gene>
<keyword evidence="1" id="KW-1133">Transmembrane helix</keyword>